<dbReference type="InterPro" id="IPR007046">
    <property type="entry name" value="RNA_pol_sigma_54_core-bd"/>
</dbReference>
<protein>
    <submittedName>
        <fullName evidence="11">DNA-directed RNA polymerase specialized sigma subunit sigma54</fullName>
    </submittedName>
</protein>
<dbReference type="PANTHER" id="PTHR32248:SF4">
    <property type="entry name" value="RNA POLYMERASE SIGMA-54 FACTOR"/>
    <property type="match status" value="1"/>
</dbReference>
<dbReference type="PANTHER" id="PTHR32248">
    <property type="entry name" value="RNA POLYMERASE SIGMA-54 FACTOR"/>
    <property type="match status" value="1"/>
</dbReference>
<dbReference type="GO" id="GO:0016987">
    <property type="term" value="F:sigma factor activity"/>
    <property type="evidence" value="ECO:0007669"/>
    <property type="project" value="UniProtKB-KW"/>
</dbReference>
<keyword evidence="5" id="KW-0805">Transcription regulation</keyword>
<evidence type="ECO:0000256" key="4">
    <source>
        <dbReference type="ARBA" id="ARBA00022695"/>
    </source>
</evidence>
<comment type="similarity">
    <text evidence="1">Belongs to the sigma-54 factor family.</text>
</comment>
<dbReference type="Gene3D" id="1.10.10.60">
    <property type="entry name" value="Homeodomain-like"/>
    <property type="match status" value="1"/>
</dbReference>
<dbReference type="EMBL" id="EF100190">
    <property type="protein sequence ID" value="ABL60942.1"/>
    <property type="molecule type" value="Genomic_DNA"/>
</dbReference>
<dbReference type="GO" id="GO:0003677">
    <property type="term" value="F:DNA binding"/>
    <property type="evidence" value="ECO:0007669"/>
    <property type="project" value="UniProtKB-KW"/>
</dbReference>
<dbReference type="PROSITE" id="PS00718">
    <property type="entry name" value="SIGMA54_2"/>
    <property type="match status" value="1"/>
</dbReference>
<evidence type="ECO:0000256" key="6">
    <source>
        <dbReference type="ARBA" id="ARBA00023082"/>
    </source>
</evidence>
<keyword evidence="8" id="KW-0804">Transcription</keyword>
<evidence type="ECO:0000313" key="11">
    <source>
        <dbReference type="EMBL" id="ABL60942.1"/>
    </source>
</evidence>
<name>A4GID2_9BACT</name>
<accession>A4GID2</accession>
<dbReference type="GO" id="GO:0001216">
    <property type="term" value="F:DNA-binding transcription activator activity"/>
    <property type="evidence" value="ECO:0007669"/>
    <property type="project" value="InterPro"/>
</dbReference>
<dbReference type="GO" id="GO:0016779">
    <property type="term" value="F:nucleotidyltransferase activity"/>
    <property type="evidence" value="ECO:0007669"/>
    <property type="project" value="UniProtKB-KW"/>
</dbReference>
<keyword evidence="3" id="KW-0808">Transferase</keyword>
<dbReference type="NCBIfam" id="TIGR02395">
    <property type="entry name" value="rpoN_sigma"/>
    <property type="match status" value="1"/>
</dbReference>
<dbReference type="GO" id="GO:0000428">
    <property type="term" value="C:DNA-directed RNA polymerase complex"/>
    <property type="evidence" value="ECO:0007669"/>
    <property type="project" value="UniProtKB-KW"/>
</dbReference>
<evidence type="ECO:0000256" key="8">
    <source>
        <dbReference type="ARBA" id="ARBA00023163"/>
    </source>
</evidence>
<dbReference type="InterPro" id="IPR007634">
    <property type="entry name" value="RNA_pol_sigma_54_DNA-bd"/>
</dbReference>
<dbReference type="InterPro" id="IPR000394">
    <property type="entry name" value="RNA_pol_sigma_54"/>
</dbReference>
<reference evidence="11" key="2">
    <citation type="journal article" date="2007" name="Proc. Natl. Acad. Sci. U.S.A.">
        <title>Proteorhodopsin photosystem gene expression enables photophosphorylation in a heterologous host.</title>
        <authorList>
            <person name="Martinez A."/>
            <person name="Bradley A.S."/>
            <person name="Waldbauer J.R."/>
            <person name="Summons R.E."/>
            <person name="Delong E.F."/>
        </authorList>
    </citation>
    <scope>NUCLEOTIDE SEQUENCE</scope>
</reference>
<dbReference type="AlphaFoldDB" id="A4GID2"/>
<dbReference type="Gene3D" id="1.10.10.1330">
    <property type="entry name" value="RNA polymerase sigma-54 factor, core-binding domain"/>
    <property type="match status" value="1"/>
</dbReference>
<dbReference type="Pfam" id="PF04552">
    <property type="entry name" value="Sigma54_DBD"/>
    <property type="match status" value="1"/>
</dbReference>
<evidence type="ECO:0000259" key="10">
    <source>
        <dbReference type="Pfam" id="PF04963"/>
    </source>
</evidence>
<evidence type="ECO:0000256" key="3">
    <source>
        <dbReference type="ARBA" id="ARBA00022679"/>
    </source>
</evidence>
<dbReference type="PROSITE" id="PS00717">
    <property type="entry name" value="SIGMA54_1"/>
    <property type="match status" value="1"/>
</dbReference>
<dbReference type="InterPro" id="IPR038709">
    <property type="entry name" value="RpoN_core-bd_sf"/>
</dbReference>
<sequence length="504" mass="56244">MQLSQSIKLRQKQSLVMTPQLQQAIKLLQMTNLELSQHLQEQMYDNPFLEVNGATETELSETAKHTSGPADSEVLNKNLTATEGQNDVSALRESAALADDPTQNQEIENRFDTALVDMPSNPGVRNKFADGDFDPIDSLTSEDGFYPMLFKQMNLTFSDPADRIIATHFINALEPSGWIGNSVEAIAEESGCSVEQAETVLAALQGFEPAGLFARDLAECLKIQLIENNQFSHLFGQLLDNLEQLGRGEIKQLARKFKCAPEDIVEMLSIIRTLNPKPGEHLGIEFREMPSPDVIVTRKKQGWSVELNRSTLPSVLVNEHYAELMAKQKRTDQAVQDYSAETLTNARWLKRAVEQRNQTTLKISAEIIRHQTDFLEKGLDYLKPLSLRDVALAVGMHESTVSRVTTGLLISTPRGGMPLKSFFSVNIASRDSDMNASAASVRNMVKKIISQEVPGKPLSDEAISKVISEQGIDLARRTVAKYREMLNIPSSSQRRMRARLSEFR</sequence>
<evidence type="ECO:0000256" key="5">
    <source>
        <dbReference type="ARBA" id="ARBA00023015"/>
    </source>
</evidence>
<reference evidence="11" key="1">
    <citation type="journal article" date="2007" name="Environ. Microbiol.">
        <title>Proteorhodopsin photosystem gene clusters exhibit co-evolutionary trends and shared ancestry among diverse marine microbial phyla.</title>
        <authorList>
            <person name="McCarren J."/>
            <person name="Delong E.F."/>
        </authorList>
    </citation>
    <scope>NUCLEOTIDE SEQUENCE</scope>
</reference>
<feature type="domain" description="RNA polymerase sigma factor 54 DNA-binding" evidence="9">
    <location>
        <begin position="337"/>
        <end position="495"/>
    </location>
</feature>
<gene>
    <name evidence="11" type="ORF">ALOHA_HF1019P19.05</name>
</gene>
<dbReference type="PIRSF" id="PIRSF000774">
    <property type="entry name" value="RpoN"/>
    <property type="match status" value="1"/>
</dbReference>
<evidence type="ECO:0000256" key="7">
    <source>
        <dbReference type="ARBA" id="ARBA00023125"/>
    </source>
</evidence>
<dbReference type="Pfam" id="PF00309">
    <property type="entry name" value="Sigma54_AID"/>
    <property type="match status" value="1"/>
</dbReference>
<keyword evidence="2 11" id="KW-0240">DNA-directed RNA polymerase</keyword>
<keyword evidence="7" id="KW-0238">DNA-binding</keyword>
<dbReference type="PRINTS" id="PR00045">
    <property type="entry name" value="SIGMA54FCT"/>
</dbReference>
<proteinExistence type="inferred from homology"/>
<dbReference type="PROSITE" id="PS50044">
    <property type="entry name" value="SIGMA54_3"/>
    <property type="match status" value="1"/>
</dbReference>
<feature type="domain" description="RNA polymerase sigma factor 54 core-binding" evidence="10">
    <location>
        <begin position="140"/>
        <end position="321"/>
    </location>
</feature>
<dbReference type="Pfam" id="PF04963">
    <property type="entry name" value="Sigma54_CBD"/>
    <property type="match status" value="1"/>
</dbReference>
<evidence type="ECO:0000256" key="2">
    <source>
        <dbReference type="ARBA" id="ARBA00022478"/>
    </source>
</evidence>
<evidence type="ECO:0000259" key="9">
    <source>
        <dbReference type="Pfam" id="PF04552"/>
    </source>
</evidence>
<keyword evidence="6" id="KW-0731">Sigma factor</keyword>
<dbReference type="GO" id="GO:0006352">
    <property type="term" value="P:DNA-templated transcription initiation"/>
    <property type="evidence" value="ECO:0007669"/>
    <property type="project" value="InterPro"/>
</dbReference>
<evidence type="ECO:0000256" key="1">
    <source>
        <dbReference type="ARBA" id="ARBA00008798"/>
    </source>
</evidence>
<organism evidence="11">
    <name type="scientific">uncultured marine bacterium HF10_19P19</name>
    <dbReference type="NCBI Taxonomy" id="413067"/>
    <lineage>
        <taxon>Bacteria</taxon>
        <taxon>environmental samples</taxon>
    </lineage>
</organism>
<keyword evidence="4" id="KW-0548">Nucleotidyltransferase</keyword>